<reference evidence="2 3" key="1">
    <citation type="journal article" date="2015" name="Genome Biol. Evol.">
        <title>Phylogenomic analyses indicate that early fungi evolved digesting cell walls of algal ancestors of land plants.</title>
        <authorList>
            <person name="Chang Y."/>
            <person name="Wang S."/>
            <person name="Sekimoto S."/>
            <person name="Aerts A.L."/>
            <person name="Choi C."/>
            <person name="Clum A."/>
            <person name="LaButti K.M."/>
            <person name="Lindquist E.A."/>
            <person name="Yee Ngan C."/>
            <person name="Ohm R.A."/>
            <person name="Salamov A.A."/>
            <person name="Grigoriev I.V."/>
            <person name="Spatafora J.W."/>
            <person name="Berbee M.L."/>
        </authorList>
    </citation>
    <scope>NUCLEOTIDE SEQUENCE [LARGE SCALE GENOMIC DNA]</scope>
    <source>
        <strain evidence="2 3">NRRL 28638</strain>
    </source>
</reference>
<name>A0A137P491_CONC2</name>
<proteinExistence type="predicted"/>
<dbReference type="AlphaFoldDB" id="A0A137P491"/>
<feature type="compositionally biased region" description="Basic and acidic residues" evidence="1">
    <location>
        <begin position="45"/>
        <end position="62"/>
    </location>
</feature>
<dbReference type="EMBL" id="KQ964521">
    <property type="protein sequence ID" value="KXN69838.1"/>
    <property type="molecule type" value="Genomic_DNA"/>
</dbReference>
<feature type="region of interest" description="Disordered" evidence="1">
    <location>
        <begin position="45"/>
        <end position="64"/>
    </location>
</feature>
<sequence length="249" mass="29409">MSNKKDIWMKFPRDMDKELDKFLKLLVREVKKEKGIDVKEHIETVKKRYTKQKEESKEEDGTSKQCGFIYQTPRVNKNTGHQYEKGDNCINNALPGQVYCKTHKWNKQHVKLAEKEEKEKVRQERLAKGIDEIDDPDIPLQEYYPDPEFDLTHLYDDVYADKAGNIVTHNPDSESRFKWVIVCKSRISPVGKRIFTRFPSTAIVDLESQREKRNYNYIVDPELFSEVVPDRLTLIAARNRNYSSDEDLY</sequence>
<accession>A0A137P491</accession>
<evidence type="ECO:0000313" key="3">
    <source>
        <dbReference type="Proteomes" id="UP000070444"/>
    </source>
</evidence>
<gene>
    <name evidence="2" type="ORF">CONCODRAFT_85648</name>
</gene>
<evidence type="ECO:0000256" key="1">
    <source>
        <dbReference type="SAM" id="MobiDB-lite"/>
    </source>
</evidence>
<evidence type="ECO:0000313" key="2">
    <source>
        <dbReference type="EMBL" id="KXN69838.1"/>
    </source>
</evidence>
<organism evidence="2 3">
    <name type="scientific">Conidiobolus coronatus (strain ATCC 28846 / CBS 209.66 / NRRL 28638)</name>
    <name type="common">Delacroixia coronata</name>
    <dbReference type="NCBI Taxonomy" id="796925"/>
    <lineage>
        <taxon>Eukaryota</taxon>
        <taxon>Fungi</taxon>
        <taxon>Fungi incertae sedis</taxon>
        <taxon>Zoopagomycota</taxon>
        <taxon>Entomophthoromycotina</taxon>
        <taxon>Entomophthoromycetes</taxon>
        <taxon>Entomophthorales</taxon>
        <taxon>Ancylistaceae</taxon>
        <taxon>Conidiobolus</taxon>
    </lineage>
</organism>
<protein>
    <submittedName>
        <fullName evidence="2">Uncharacterized protein</fullName>
    </submittedName>
</protein>
<dbReference type="Proteomes" id="UP000070444">
    <property type="component" value="Unassembled WGS sequence"/>
</dbReference>
<keyword evidence="3" id="KW-1185">Reference proteome</keyword>